<evidence type="ECO:0000313" key="3">
    <source>
        <dbReference type="Proteomes" id="UP000654075"/>
    </source>
</evidence>
<evidence type="ECO:0000256" key="1">
    <source>
        <dbReference type="SAM" id="Phobius"/>
    </source>
</evidence>
<dbReference type="EMBL" id="CAJNNV010002208">
    <property type="protein sequence ID" value="CAE8586759.1"/>
    <property type="molecule type" value="Genomic_DNA"/>
</dbReference>
<reference evidence="2" key="1">
    <citation type="submission" date="2021-02" db="EMBL/GenBank/DDBJ databases">
        <authorList>
            <person name="Dougan E. K."/>
            <person name="Rhodes N."/>
            <person name="Thang M."/>
            <person name="Chan C."/>
        </authorList>
    </citation>
    <scope>NUCLEOTIDE SEQUENCE</scope>
</reference>
<dbReference type="Proteomes" id="UP000654075">
    <property type="component" value="Unassembled WGS sequence"/>
</dbReference>
<sequence length="200" mass="22056">MFKPLLRTTVRDAECSCKNLVDPGSEPESEMLVCGTASLRQRLRPSECTFGEELLALSPPVSQRVNCLSGQAFAEAALDMWDSSSEASGDELEVAVDAAKSEMMRDFFSFLDDSEQSDCSEQEDESISSPRGRVHQMCFTQAQCCCCCRCCCCCCCCCCYCCWRCSCSCSCFLLLFLLFSTSSLLLVVVVLLLLLLSLLL</sequence>
<dbReference type="AlphaFoldDB" id="A0A813DDB9"/>
<gene>
    <name evidence="2" type="ORF">PGLA1383_LOCUS5606</name>
</gene>
<keyword evidence="1" id="KW-0472">Membrane</keyword>
<evidence type="ECO:0000313" key="2">
    <source>
        <dbReference type="EMBL" id="CAE8586759.1"/>
    </source>
</evidence>
<proteinExistence type="predicted"/>
<keyword evidence="1" id="KW-0812">Transmembrane</keyword>
<keyword evidence="3" id="KW-1185">Reference proteome</keyword>
<comment type="caution">
    <text evidence="2">The sequence shown here is derived from an EMBL/GenBank/DDBJ whole genome shotgun (WGS) entry which is preliminary data.</text>
</comment>
<protein>
    <submittedName>
        <fullName evidence="2">Uncharacterized protein</fullName>
    </submittedName>
</protein>
<accession>A0A813DDB9</accession>
<feature type="transmembrane region" description="Helical" evidence="1">
    <location>
        <begin position="172"/>
        <end position="199"/>
    </location>
</feature>
<name>A0A813DDB9_POLGL</name>
<organism evidence="2 3">
    <name type="scientific">Polarella glacialis</name>
    <name type="common">Dinoflagellate</name>
    <dbReference type="NCBI Taxonomy" id="89957"/>
    <lineage>
        <taxon>Eukaryota</taxon>
        <taxon>Sar</taxon>
        <taxon>Alveolata</taxon>
        <taxon>Dinophyceae</taxon>
        <taxon>Suessiales</taxon>
        <taxon>Suessiaceae</taxon>
        <taxon>Polarella</taxon>
    </lineage>
</organism>
<keyword evidence="1" id="KW-1133">Transmembrane helix</keyword>